<accession>A0A6I0EZE3</accession>
<dbReference type="PANTHER" id="PTHR32329:SF2">
    <property type="entry name" value="BIFUNCTIONAL PROTEIN [INCLUDES 2-HYDROXYACYL-COA DEHYDRATASE (N-TER) AND ITS ACTIVATOR DOMAIN (C_TERM)"/>
    <property type="match status" value="1"/>
</dbReference>
<comment type="caution">
    <text evidence="2">The sequence shown here is derived from an EMBL/GenBank/DDBJ whole genome shotgun (WGS) entry which is preliminary data.</text>
</comment>
<dbReference type="EMBL" id="WBZC01000022">
    <property type="protein sequence ID" value="KAB3535328.1"/>
    <property type="molecule type" value="Genomic_DNA"/>
</dbReference>
<dbReference type="AlphaFoldDB" id="A0A6I0EZE3"/>
<gene>
    <name evidence="2" type="ORF">F8154_06980</name>
</gene>
<evidence type="ECO:0000313" key="3">
    <source>
        <dbReference type="Proteomes" id="UP000432715"/>
    </source>
</evidence>
<sequence>MKIGIPKSLLYYYYYPLWKTYFEELGFEVVSTPATSKSIIDLGIKHSVPELCVPIKVYIGHFLKLLEENVDYIYVPRFISVLKGQYFCPKFMGLPDMIRHSFEGIEEKMLMPSITAKNDNIAEYNNFRPLEEKLAISPKANKKALEKACKIWESFRNYCYLGYTVVEASDLALGNIKEAKILPAKASVTIGVVGYVYNLYDSYISMDIVKKLREMDVSVKTFEMLNENSLNKKIKTMAKNLFWTFSDKLIGAGYSFYDDENIDGVIHVTAFGCGPDSFIGKLLELDSPVYEKPFMTIRVDEHSGENHLQTRIEAFVDMIKRKKLKAKRGA</sequence>
<dbReference type="Pfam" id="PF09989">
    <property type="entry name" value="DUF2229"/>
    <property type="match status" value="1"/>
</dbReference>
<evidence type="ECO:0000313" key="2">
    <source>
        <dbReference type="EMBL" id="KAB3535328.1"/>
    </source>
</evidence>
<dbReference type="Proteomes" id="UP000432715">
    <property type="component" value="Unassembled WGS sequence"/>
</dbReference>
<dbReference type="OrthoDB" id="9780120at2"/>
<name>A0A6I0EZE3_9FIRM</name>
<reference evidence="2 3" key="1">
    <citation type="submission" date="2019-10" db="EMBL/GenBank/DDBJ databases">
        <title>Alkaliphilus serpentinus sp. nov. and Alkaliphilus pronyensis sp. nov., two novel anaerobic alkaliphilic species isolated from the serpentinized-hosted hydrothermal field of the Prony Bay (New Caledonia).</title>
        <authorList>
            <person name="Postec A."/>
        </authorList>
    </citation>
    <scope>NUCLEOTIDE SEQUENCE [LARGE SCALE GENOMIC DNA]</scope>
    <source>
        <strain evidence="2 3">LacV</strain>
    </source>
</reference>
<organism evidence="2 3">
    <name type="scientific">Alkaliphilus pronyensis</name>
    <dbReference type="NCBI Taxonomy" id="1482732"/>
    <lineage>
        <taxon>Bacteria</taxon>
        <taxon>Bacillati</taxon>
        <taxon>Bacillota</taxon>
        <taxon>Clostridia</taxon>
        <taxon>Peptostreptococcales</taxon>
        <taxon>Natronincolaceae</taxon>
        <taxon>Alkaliphilus</taxon>
    </lineage>
</organism>
<dbReference type="InterPro" id="IPR018709">
    <property type="entry name" value="CoA_activase_DUF2229"/>
</dbReference>
<dbReference type="RefSeq" id="WP_151860891.1">
    <property type="nucleotide sequence ID" value="NZ_WBZC01000022.1"/>
</dbReference>
<keyword evidence="3" id="KW-1185">Reference proteome</keyword>
<dbReference type="InterPro" id="IPR010327">
    <property type="entry name" value="FldB/FldC_alpha/beta"/>
</dbReference>
<dbReference type="PANTHER" id="PTHR32329">
    <property type="entry name" value="BIFUNCTIONAL PROTEIN [INCLUDES 2-HYDROXYACYL-COA DEHYDRATASE (N-TER) AND ITS ACTIVATOR DOMAIN (C_TERM)-RELATED"/>
    <property type="match status" value="1"/>
</dbReference>
<protein>
    <recommendedName>
        <fullName evidence="1">DUF2229 domain-containing protein</fullName>
    </recommendedName>
</protein>
<dbReference type="Pfam" id="PF06050">
    <property type="entry name" value="HGD-D"/>
    <property type="match status" value="1"/>
</dbReference>
<feature type="domain" description="DUF2229" evidence="1">
    <location>
        <begin position="2"/>
        <end position="225"/>
    </location>
</feature>
<proteinExistence type="predicted"/>
<evidence type="ECO:0000259" key="1">
    <source>
        <dbReference type="Pfam" id="PF09989"/>
    </source>
</evidence>
<dbReference type="InterPro" id="IPR051805">
    <property type="entry name" value="Dehydratase_Activator_Redct"/>
</dbReference>
<dbReference type="Gene3D" id="3.40.50.11900">
    <property type="match status" value="1"/>
</dbReference>